<dbReference type="CDD" id="cd00104">
    <property type="entry name" value="KAZAL_FS"/>
    <property type="match status" value="1"/>
</dbReference>
<keyword evidence="2" id="KW-1015">Disulfide bond</keyword>
<evidence type="ECO:0000256" key="4">
    <source>
        <dbReference type="SAM" id="SignalP"/>
    </source>
</evidence>
<dbReference type="EMBL" id="LUCM01010356">
    <property type="protein sequence ID" value="KAA0185603.1"/>
    <property type="molecule type" value="Genomic_DNA"/>
</dbReference>
<evidence type="ECO:0000313" key="7">
    <source>
        <dbReference type="Proteomes" id="UP000728185"/>
    </source>
</evidence>
<feature type="signal peptide" evidence="4">
    <location>
        <begin position="1"/>
        <end position="24"/>
    </location>
</feature>
<dbReference type="AlphaFoldDB" id="A0A8E0RKD7"/>
<dbReference type="GO" id="GO:0005509">
    <property type="term" value="F:calcium ion binding"/>
    <property type="evidence" value="ECO:0007669"/>
    <property type="project" value="TreeGrafter"/>
</dbReference>
<feature type="domain" description="Kazal-like" evidence="5">
    <location>
        <begin position="90"/>
        <end position="149"/>
    </location>
</feature>
<dbReference type="SMART" id="SM00280">
    <property type="entry name" value="KAZAL"/>
    <property type="match status" value="1"/>
</dbReference>
<evidence type="ECO:0000313" key="6">
    <source>
        <dbReference type="EMBL" id="KAA0185603.1"/>
    </source>
</evidence>
<keyword evidence="3" id="KW-0325">Glycoprotein</keyword>
<dbReference type="SUPFAM" id="SSF100895">
    <property type="entry name" value="Kazal-type serine protease inhibitors"/>
    <property type="match status" value="1"/>
</dbReference>
<dbReference type="FunFam" id="3.30.60.30:FF:000024">
    <property type="entry name" value="Transmembrane agrin"/>
    <property type="match status" value="1"/>
</dbReference>
<dbReference type="InterPro" id="IPR036058">
    <property type="entry name" value="Kazal_dom_sf"/>
</dbReference>
<accession>A0A8E0RKD7</accession>
<dbReference type="InterPro" id="IPR002350">
    <property type="entry name" value="Kazal_dom"/>
</dbReference>
<organism evidence="6 7">
    <name type="scientific">Fasciolopsis buskii</name>
    <dbReference type="NCBI Taxonomy" id="27845"/>
    <lineage>
        <taxon>Eukaryota</taxon>
        <taxon>Metazoa</taxon>
        <taxon>Spiralia</taxon>
        <taxon>Lophotrochozoa</taxon>
        <taxon>Platyhelminthes</taxon>
        <taxon>Trematoda</taxon>
        <taxon>Digenea</taxon>
        <taxon>Plagiorchiida</taxon>
        <taxon>Echinostomata</taxon>
        <taxon>Echinostomatoidea</taxon>
        <taxon>Fasciolidae</taxon>
        <taxon>Fasciolopsis</taxon>
    </lineage>
</organism>
<dbReference type="GO" id="GO:0005615">
    <property type="term" value="C:extracellular space"/>
    <property type="evidence" value="ECO:0007669"/>
    <property type="project" value="TreeGrafter"/>
</dbReference>
<dbReference type="Gene3D" id="3.30.60.30">
    <property type="match status" value="1"/>
</dbReference>
<dbReference type="PANTHER" id="PTHR13866:SF14">
    <property type="entry name" value="BM-40"/>
    <property type="match status" value="1"/>
</dbReference>
<comment type="caution">
    <text evidence="6">The sequence shown here is derived from an EMBL/GenBank/DDBJ whole genome shotgun (WGS) entry which is preliminary data.</text>
</comment>
<reference evidence="6" key="1">
    <citation type="submission" date="2019-05" db="EMBL/GenBank/DDBJ databases">
        <title>Annotation for the trematode Fasciolopsis buski.</title>
        <authorList>
            <person name="Choi Y.-J."/>
        </authorList>
    </citation>
    <scope>NUCLEOTIDE SEQUENCE</scope>
    <source>
        <strain evidence="6">HT</strain>
        <tissue evidence="6">Whole worm</tissue>
    </source>
</reference>
<evidence type="ECO:0000256" key="1">
    <source>
        <dbReference type="ARBA" id="ARBA00022729"/>
    </source>
</evidence>
<evidence type="ECO:0000259" key="5">
    <source>
        <dbReference type="PROSITE" id="PS51465"/>
    </source>
</evidence>
<dbReference type="GO" id="GO:0050840">
    <property type="term" value="F:extracellular matrix binding"/>
    <property type="evidence" value="ECO:0007669"/>
    <property type="project" value="TreeGrafter"/>
</dbReference>
<dbReference type="PROSITE" id="PS51465">
    <property type="entry name" value="KAZAL_2"/>
    <property type="match status" value="1"/>
</dbReference>
<gene>
    <name evidence="6" type="ORF">FBUS_09786</name>
</gene>
<sequence>MCGIGDLLPVILLSLLLSWCNLSSQFTTERIYDETHSPLIKRDVDDSARKSSGLALPKSDCFKYRYPPGVSDPCENYKCAFQAWCVPSKDFLRPTCVCYSACYDVGDSEDKGPVCGSNGQDYASVCHLRREACTMMTDIEVKYRGKCGE</sequence>
<proteinExistence type="predicted"/>
<evidence type="ECO:0000256" key="2">
    <source>
        <dbReference type="ARBA" id="ARBA00023157"/>
    </source>
</evidence>
<protein>
    <submittedName>
        <fullName evidence="6">Agrin</fullName>
    </submittedName>
</protein>
<evidence type="ECO:0000256" key="3">
    <source>
        <dbReference type="ARBA" id="ARBA00023180"/>
    </source>
</evidence>
<dbReference type="GO" id="GO:0005518">
    <property type="term" value="F:collagen binding"/>
    <property type="evidence" value="ECO:0007669"/>
    <property type="project" value="TreeGrafter"/>
</dbReference>
<dbReference type="OrthoDB" id="88467at2759"/>
<feature type="chain" id="PRO_5034564396" evidence="4">
    <location>
        <begin position="25"/>
        <end position="149"/>
    </location>
</feature>
<dbReference type="Proteomes" id="UP000728185">
    <property type="component" value="Unassembled WGS sequence"/>
</dbReference>
<name>A0A8E0RKD7_9TREM</name>
<keyword evidence="1 4" id="KW-0732">Signal</keyword>
<dbReference type="PANTHER" id="PTHR13866">
    <property type="entry name" value="SPARC OSTEONECTIN"/>
    <property type="match status" value="1"/>
</dbReference>
<keyword evidence="7" id="KW-1185">Reference proteome</keyword>
<dbReference type="Pfam" id="PF07648">
    <property type="entry name" value="Kazal_2"/>
    <property type="match status" value="1"/>
</dbReference>